<dbReference type="GeneID" id="54413442"/>
<gene>
    <name evidence="2" type="ORF">P153DRAFT_433141</name>
</gene>
<keyword evidence="3" id="KW-1185">Reference proteome</keyword>
<feature type="compositionally biased region" description="Low complexity" evidence="1">
    <location>
        <begin position="16"/>
        <end position="47"/>
    </location>
</feature>
<feature type="region of interest" description="Disordered" evidence="1">
    <location>
        <begin position="1"/>
        <end position="174"/>
    </location>
</feature>
<proteinExistence type="predicted"/>
<evidence type="ECO:0000313" key="2">
    <source>
        <dbReference type="EMBL" id="KAF2127358.1"/>
    </source>
</evidence>
<dbReference type="AlphaFoldDB" id="A0A6A6A945"/>
<dbReference type="OrthoDB" id="3801101at2759"/>
<protein>
    <submittedName>
        <fullName evidence="2">Uncharacterized protein</fullName>
    </submittedName>
</protein>
<feature type="region of interest" description="Disordered" evidence="1">
    <location>
        <begin position="335"/>
        <end position="354"/>
    </location>
</feature>
<organism evidence="2 3">
    <name type="scientific">Dothidotthia symphoricarpi CBS 119687</name>
    <dbReference type="NCBI Taxonomy" id="1392245"/>
    <lineage>
        <taxon>Eukaryota</taxon>
        <taxon>Fungi</taxon>
        <taxon>Dikarya</taxon>
        <taxon>Ascomycota</taxon>
        <taxon>Pezizomycotina</taxon>
        <taxon>Dothideomycetes</taxon>
        <taxon>Pleosporomycetidae</taxon>
        <taxon>Pleosporales</taxon>
        <taxon>Dothidotthiaceae</taxon>
        <taxon>Dothidotthia</taxon>
    </lineage>
</organism>
<dbReference type="Proteomes" id="UP000799771">
    <property type="component" value="Unassembled WGS sequence"/>
</dbReference>
<feature type="compositionally biased region" description="Basic and acidic residues" evidence="1">
    <location>
        <begin position="113"/>
        <end position="136"/>
    </location>
</feature>
<evidence type="ECO:0000313" key="3">
    <source>
        <dbReference type="Proteomes" id="UP000799771"/>
    </source>
</evidence>
<feature type="compositionally biased region" description="Polar residues" evidence="1">
    <location>
        <begin position="48"/>
        <end position="57"/>
    </location>
</feature>
<reference evidence="2" key="1">
    <citation type="journal article" date="2020" name="Stud. Mycol.">
        <title>101 Dothideomycetes genomes: a test case for predicting lifestyles and emergence of pathogens.</title>
        <authorList>
            <person name="Haridas S."/>
            <person name="Albert R."/>
            <person name="Binder M."/>
            <person name="Bloem J."/>
            <person name="Labutti K."/>
            <person name="Salamov A."/>
            <person name="Andreopoulos B."/>
            <person name="Baker S."/>
            <person name="Barry K."/>
            <person name="Bills G."/>
            <person name="Bluhm B."/>
            <person name="Cannon C."/>
            <person name="Castanera R."/>
            <person name="Culley D."/>
            <person name="Daum C."/>
            <person name="Ezra D."/>
            <person name="Gonzalez J."/>
            <person name="Henrissat B."/>
            <person name="Kuo A."/>
            <person name="Liang C."/>
            <person name="Lipzen A."/>
            <person name="Lutzoni F."/>
            <person name="Magnuson J."/>
            <person name="Mondo S."/>
            <person name="Nolan M."/>
            <person name="Ohm R."/>
            <person name="Pangilinan J."/>
            <person name="Park H.-J."/>
            <person name="Ramirez L."/>
            <person name="Alfaro M."/>
            <person name="Sun H."/>
            <person name="Tritt A."/>
            <person name="Yoshinaga Y."/>
            <person name="Zwiers L.-H."/>
            <person name="Turgeon B."/>
            <person name="Goodwin S."/>
            <person name="Spatafora J."/>
            <person name="Crous P."/>
            <person name="Grigoriev I."/>
        </authorList>
    </citation>
    <scope>NUCLEOTIDE SEQUENCE</scope>
    <source>
        <strain evidence="2">CBS 119687</strain>
    </source>
</reference>
<name>A0A6A6A945_9PLEO</name>
<sequence>MDYPTEKTPPIPPRNPLRLLRAKNPPNTSKTPPKANPPTQSTPTTTTHSAQKHVNSSPTTPTTTPLNALFRRYGIADPTSPRHKDSAEWGSGELSGWTPSPALPRKTSTRKSMHSDKDVDAQRRRQDRAWASEQRRCVHTAGSSPMAGGTESATPTGGVSVSQAGDGDEHEDIQQRSFRAAVVPVHDEHMRIVREISARGDICEAEKQMLLRREEEAYHERIVRVREGMGCAKQQATTLHRVKQQAGKLSRFLLATPSDPDLKTYSRRFPPQDEHERTARVVLQTRDPVLAGTTAVDSRVFSDVERSLEVWGMNTGEVSAFILILHAHTLRAQNRNAPTHRVEKGSKTPGNAMP</sequence>
<dbReference type="RefSeq" id="XP_033521747.1">
    <property type="nucleotide sequence ID" value="XM_033673010.1"/>
</dbReference>
<feature type="compositionally biased region" description="Polar residues" evidence="1">
    <location>
        <begin position="151"/>
        <end position="163"/>
    </location>
</feature>
<evidence type="ECO:0000256" key="1">
    <source>
        <dbReference type="SAM" id="MobiDB-lite"/>
    </source>
</evidence>
<accession>A0A6A6A945</accession>
<dbReference type="EMBL" id="ML977511">
    <property type="protein sequence ID" value="KAF2127358.1"/>
    <property type="molecule type" value="Genomic_DNA"/>
</dbReference>